<keyword evidence="5" id="KW-0175">Coiled coil</keyword>
<keyword evidence="4" id="KW-0804">Transcription</keyword>
<dbReference type="GO" id="GO:0003700">
    <property type="term" value="F:DNA-binding transcription factor activity"/>
    <property type="evidence" value="ECO:0007669"/>
    <property type="project" value="InterPro"/>
</dbReference>
<keyword evidence="1" id="KW-0678">Repressor</keyword>
<dbReference type="SUPFAM" id="SSF46955">
    <property type="entry name" value="Putative DNA-binding domain"/>
    <property type="match status" value="1"/>
</dbReference>
<evidence type="ECO:0000256" key="1">
    <source>
        <dbReference type="ARBA" id="ARBA00022491"/>
    </source>
</evidence>
<dbReference type="InterPro" id="IPR009061">
    <property type="entry name" value="DNA-bd_dom_put_sf"/>
</dbReference>
<protein>
    <recommendedName>
        <fullName evidence="6">HTH merR-type domain-containing protein</fullName>
    </recommendedName>
</protein>
<dbReference type="InterPro" id="IPR000551">
    <property type="entry name" value="MerR-type_HTH_dom"/>
</dbReference>
<reference evidence="7 8" key="1">
    <citation type="journal article" date="2018" name="Appl. Environ. Microbiol.">
        <title>Antimicrobial susceptibility testing and tentative epidemiological cut-off values of five Bacillus species relevant for use as animal feed additives or for plant protection.</title>
        <authorList>
            <person name="Agerso Y."/>
            <person name="Stuer-Lauridsen B."/>
            <person name="Bjerre K."/>
            <person name="Jensen M.G."/>
            <person name="Johansen E."/>
            <person name="Bennedsen M."/>
            <person name="Brockmann E."/>
            <person name="Nielsen B."/>
        </authorList>
    </citation>
    <scope>NUCLEOTIDE SEQUENCE [LARGE SCALE GENOMIC DNA]</scope>
    <source>
        <strain evidence="7 8">CHCC20162</strain>
    </source>
</reference>
<sequence>MSQTQEELSYQIKDVAEILGWSQSNVRKYMKYMNLQGSRTEGGHRRFSQQDLNDLLEAKRLKEENDYSLKMIQAHFNKELNDEMIEKNESLKSFLEESVEELQDQVEGNTEKIKSMAELFDRFVKHTESQIKQISENTTQEILSLQQLMRTLPDIKKSEQDQQRLREVEAKIRLQARKEAVELWNQKPDSERFTRSGFLGLQKTEKLGERQDFIESYIDKKVLQYVQSDESVN</sequence>
<evidence type="ECO:0000313" key="7">
    <source>
        <dbReference type="EMBL" id="RDZ12544.1"/>
    </source>
</evidence>
<keyword evidence="2" id="KW-0805">Transcription regulation</keyword>
<dbReference type="SMART" id="SM00422">
    <property type="entry name" value="HTH_MERR"/>
    <property type="match status" value="1"/>
</dbReference>
<dbReference type="Gene3D" id="1.10.1660.10">
    <property type="match status" value="1"/>
</dbReference>
<dbReference type="PANTHER" id="PTHR30204:SF69">
    <property type="entry name" value="MERR-FAMILY TRANSCRIPTIONAL REGULATOR"/>
    <property type="match status" value="1"/>
</dbReference>
<keyword evidence="3" id="KW-0238">DNA-binding</keyword>
<feature type="coiled-coil region" evidence="5">
    <location>
        <begin position="77"/>
        <end position="119"/>
    </location>
</feature>
<dbReference type="PROSITE" id="PS50937">
    <property type="entry name" value="HTH_MERR_2"/>
    <property type="match status" value="1"/>
</dbReference>
<proteinExistence type="predicted"/>
<dbReference type="Pfam" id="PF13411">
    <property type="entry name" value="MerR_1"/>
    <property type="match status" value="1"/>
</dbReference>
<evidence type="ECO:0000256" key="2">
    <source>
        <dbReference type="ARBA" id="ARBA00023015"/>
    </source>
</evidence>
<organism evidence="7 8">
    <name type="scientific">Priestia megaterium</name>
    <name type="common">Bacillus megaterium</name>
    <dbReference type="NCBI Taxonomy" id="1404"/>
    <lineage>
        <taxon>Bacteria</taxon>
        <taxon>Bacillati</taxon>
        <taxon>Bacillota</taxon>
        <taxon>Bacilli</taxon>
        <taxon>Bacillales</taxon>
        <taxon>Bacillaceae</taxon>
        <taxon>Priestia</taxon>
    </lineage>
</organism>
<comment type="caution">
    <text evidence="7">The sequence shown here is derived from an EMBL/GenBank/DDBJ whole genome shotgun (WGS) entry which is preliminary data.</text>
</comment>
<dbReference type="RefSeq" id="WP_116075745.1">
    <property type="nucleotide sequence ID" value="NZ_CP187638.1"/>
</dbReference>
<gene>
    <name evidence="7" type="ORF">C3744_17640</name>
</gene>
<dbReference type="CDD" id="cd00592">
    <property type="entry name" value="HTH_MerR-like"/>
    <property type="match status" value="1"/>
</dbReference>
<dbReference type="PANTHER" id="PTHR30204">
    <property type="entry name" value="REDOX-CYCLING DRUG-SENSING TRANSCRIPTIONAL ACTIVATOR SOXR"/>
    <property type="match status" value="1"/>
</dbReference>
<dbReference type="EMBL" id="PQWM01000019">
    <property type="protein sequence ID" value="RDZ12544.1"/>
    <property type="molecule type" value="Genomic_DNA"/>
</dbReference>
<dbReference type="AlphaFoldDB" id="A0A3D8X0L8"/>
<dbReference type="InterPro" id="IPR047057">
    <property type="entry name" value="MerR_fam"/>
</dbReference>
<evidence type="ECO:0000256" key="5">
    <source>
        <dbReference type="SAM" id="Coils"/>
    </source>
</evidence>
<feature type="domain" description="HTH merR-type" evidence="6">
    <location>
        <begin position="9"/>
        <end position="78"/>
    </location>
</feature>
<evidence type="ECO:0000256" key="4">
    <source>
        <dbReference type="ARBA" id="ARBA00023163"/>
    </source>
</evidence>
<accession>A0A3D8X0L8</accession>
<evidence type="ECO:0000313" key="8">
    <source>
        <dbReference type="Proteomes" id="UP000256519"/>
    </source>
</evidence>
<dbReference type="GO" id="GO:0003677">
    <property type="term" value="F:DNA binding"/>
    <property type="evidence" value="ECO:0007669"/>
    <property type="project" value="UniProtKB-KW"/>
</dbReference>
<evidence type="ECO:0000256" key="3">
    <source>
        <dbReference type="ARBA" id="ARBA00023125"/>
    </source>
</evidence>
<evidence type="ECO:0000259" key="6">
    <source>
        <dbReference type="PROSITE" id="PS50937"/>
    </source>
</evidence>
<dbReference type="Proteomes" id="UP000256519">
    <property type="component" value="Unassembled WGS sequence"/>
</dbReference>
<name>A0A3D8X0L8_PRIMG</name>